<dbReference type="RefSeq" id="WP_085090262.1">
    <property type="nucleotide sequence ID" value="NZ_FXAK01000007.1"/>
</dbReference>
<gene>
    <name evidence="1" type="ORF">SAMN02982917_5515</name>
</gene>
<evidence type="ECO:0000313" key="2">
    <source>
        <dbReference type="Proteomes" id="UP000192936"/>
    </source>
</evidence>
<organism evidence="1 2">
    <name type="scientific">Azospirillum oryzae</name>
    <dbReference type="NCBI Taxonomy" id="286727"/>
    <lineage>
        <taxon>Bacteria</taxon>
        <taxon>Pseudomonadati</taxon>
        <taxon>Pseudomonadota</taxon>
        <taxon>Alphaproteobacteria</taxon>
        <taxon>Rhodospirillales</taxon>
        <taxon>Azospirillaceae</taxon>
        <taxon>Azospirillum</taxon>
    </lineage>
</organism>
<dbReference type="STRING" id="286727.SAMN02982917_5515"/>
<evidence type="ECO:0000313" key="1">
    <source>
        <dbReference type="EMBL" id="SMF83351.1"/>
    </source>
</evidence>
<dbReference type="Proteomes" id="UP000192936">
    <property type="component" value="Unassembled WGS sequence"/>
</dbReference>
<reference evidence="1 2" key="1">
    <citation type="submission" date="2017-04" db="EMBL/GenBank/DDBJ databases">
        <authorList>
            <person name="Afonso C.L."/>
            <person name="Miller P.J."/>
            <person name="Scott M.A."/>
            <person name="Spackman E."/>
            <person name="Goraichik I."/>
            <person name="Dimitrov K.M."/>
            <person name="Suarez D.L."/>
            <person name="Swayne D.E."/>
        </authorList>
    </citation>
    <scope>NUCLEOTIDE SEQUENCE [LARGE SCALE GENOMIC DNA]</scope>
    <source>
        <strain evidence="1 2">A2P</strain>
    </source>
</reference>
<name>A0A1X7HBI1_9PROT</name>
<dbReference type="AlphaFoldDB" id="A0A1X7HBI1"/>
<proteinExistence type="predicted"/>
<accession>A0A1X7HBI1</accession>
<protein>
    <submittedName>
        <fullName evidence="1">Uncharacterized protein</fullName>
    </submittedName>
</protein>
<sequence>MARTKDEWLAACAARFQARQAATSDDAWKLAPACFDNAVKIFGTEEGAIASSPEEAADEEISCWEGS</sequence>
<dbReference type="EMBL" id="FXAK01000007">
    <property type="protein sequence ID" value="SMF83351.1"/>
    <property type="molecule type" value="Genomic_DNA"/>
</dbReference>